<name>E6MS62_9BACT</name>
<dbReference type="AlphaFoldDB" id="E6MS62"/>
<dbReference type="HOGENOM" id="CLU_219783_0_0_10"/>
<dbReference type="Proteomes" id="UP000003874">
    <property type="component" value="Unassembled WGS sequence"/>
</dbReference>
<protein>
    <submittedName>
        <fullName evidence="1">Uncharacterized protein</fullName>
    </submittedName>
</protein>
<accession>E6MS62</accession>
<reference evidence="1 2" key="1">
    <citation type="submission" date="2010-12" db="EMBL/GenBank/DDBJ databases">
        <authorList>
            <person name="Muzny D."/>
            <person name="Qin X."/>
            <person name="Deng J."/>
            <person name="Jiang H."/>
            <person name="Liu Y."/>
            <person name="Qu J."/>
            <person name="Song X.-Z."/>
            <person name="Zhang L."/>
            <person name="Thornton R."/>
            <person name="Coyle M."/>
            <person name="Francisco L."/>
            <person name="Jackson L."/>
            <person name="Javaid M."/>
            <person name="Korchina V."/>
            <person name="Kovar C."/>
            <person name="Mata R."/>
            <person name="Mathew T."/>
            <person name="Ngo R."/>
            <person name="Nguyen L."/>
            <person name="Nguyen N."/>
            <person name="Okwuonu G."/>
            <person name="Ongeri F."/>
            <person name="Pham C."/>
            <person name="Simmons D."/>
            <person name="Wilczek-Boney K."/>
            <person name="Hale W."/>
            <person name="Jakkamsetti A."/>
            <person name="Pham P."/>
            <person name="Ruth R."/>
            <person name="San Lucas F."/>
            <person name="Warren J."/>
            <person name="Zhang J."/>
            <person name="Zhao Z."/>
            <person name="Zhou C."/>
            <person name="Zhu D."/>
            <person name="Lee S."/>
            <person name="Bess C."/>
            <person name="Blankenburg K."/>
            <person name="Forbes L."/>
            <person name="Fu Q."/>
            <person name="Gubbala S."/>
            <person name="Hirani K."/>
            <person name="Jayaseelan J.C."/>
            <person name="Lara F."/>
            <person name="Munidasa M."/>
            <person name="Palculict T."/>
            <person name="Patil S."/>
            <person name="Pu L.-L."/>
            <person name="Saada N."/>
            <person name="Tang L."/>
            <person name="Weissenberger G."/>
            <person name="Zhu Y."/>
            <person name="Hemphill L."/>
            <person name="Shang Y."/>
            <person name="Youmans B."/>
            <person name="Ayvaz T."/>
            <person name="Ross M."/>
            <person name="Santibanez J."/>
            <person name="Aqrawi P."/>
            <person name="Gross S."/>
            <person name="Joshi V."/>
            <person name="Fowler G."/>
            <person name="Nazareth L."/>
            <person name="Reid J."/>
            <person name="Worley K."/>
            <person name="Petrosino J."/>
            <person name="Highlander S."/>
            <person name="Gibbs R."/>
        </authorList>
    </citation>
    <scope>NUCLEOTIDE SEQUENCE [LARGE SCALE GENOMIC DNA]</scope>
    <source>
        <strain evidence="1 2">DSM 15606</strain>
    </source>
</reference>
<gene>
    <name evidence="1" type="ORF">HMPREF9420_2330</name>
</gene>
<comment type="caution">
    <text evidence="1">The sequence shown here is derived from an EMBL/GenBank/DDBJ whole genome shotgun (WGS) entry which is preliminary data.</text>
</comment>
<organism evidence="1 2">
    <name type="scientific">Segatella salivae DSM 15606</name>
    <dbReference type="NCBI Taxonomy" id="888832"/>
    <lineage>
        <taxon>Bacteria</taxon>
        <taxon>Pseudomonadati</taxon>
        <taxon>Bacteroidota</taxon>
        <taxon>Bacteroidia</taxon>
        <taxon>Bacteroidales</taxon>
        <taxon>Prevotellaceae</taxon>
        <taxon>Segatella</taxon>
    </lineage>
</organism>
<sequence length="39" mass="5066">MHYYKRLFETKKVSYRETTACKTRHHDRYHEFYFNSMEM</sequence>
<evidence type="ECO:0000313" key="2">
    <source>
        <dbReference type="Proteomes" id="UP000003874"/>
    </source>
</evidence>
<dbReference type="EMBL" id="AEQO01000177">
    <property type="protein sequence ID" value="EFV03508.1"/>
    <property type="molecule type" value="Genomic_DNA"/>
</dbReference>
<keyword evidence="2" id="KW-1185">Reference proteome</keyword>
<evidence type="ECO:0000313" key="1">
    <source>
        <dbReference type="EMBL" id="EFV03508.1"/>
    </source>
</evidence>
<proteinExistence type="predicted"/>